<comment type="caution">
    <text evidence="2">The sequence shown here is derived from an EMBL/GenBank/DDBJ whole genome shotgun (WGS) entry which is preliminary data.</text>
</comment>
<protein>
    <submittedName>
        <fullName evidence="2">Putative RNA-directed DNA polymerase</fullName>
        <ecNumber evidence="2">2.7.7.49</ecNumber>
    </submittedName>
</protein>
<dbReference type="CDD" id="cd01650">
    <property type="entry name" value="RT_nLTR_like"/>
    <property type="match status" value="1"/>
</dbReference>
<dbReference type="InterPro" id="IPR002156">
    <property type="entry name" value="RNaseH_domain"/>
</dbReference>
<proteinExistence type="predicted"/>
<dbReference type="GO" id="GO:0003676">
    <property type="term" value="F:nucleic acid binding"/>
    <property type="evidence" value="ECO:0007669"/>
    <property type="project" value="InterPro"/>
</dbReference>
<dbReference type="InterPro" id="IPR044730">
    <property type="entry name" value="RNase_H-like_dom_plant"/>
</dbReference>
<dbReference type="Proteomes" id="UP000265566">
    <property type="component" value="Chromosome 2"/>
</dbReference>
<dbReference type="CDD" id="cd06222">
    <property type="entry name" value="RNase_H_like"/>
    <property type="match status" value="1"/>
</dbReference>
<dbReference type="InterPro" id="IPR000477">
    <property type="entry name" value="RT_dom"/>
</dbReference>
<dbReference type="PANTHER" id="PTHR33116:SF80">
    <property type="entry name" value="REVERSE TRANSCRIPTASE ZINC-BINDING DOMAIN-CONTAINING PROTEIN"/>
    <property type="match status" value="1"/>
</dbReference>
<dbReference type="Gene3D" id="3.30.420.10">
    <property type="entry name" value="Ribonuclease H-like superfamily/Ribonuclease H"/>
    <property type="match status" value="1"/>
</dbReference>
<dbReference type="GO" id="GO:0004523">
    <property type="term" value="F:RNA-DNA hybrid ribonuclease activity"/>
    <property type="evidence" value="ECO:0007669"/>
    <property type="project" value="InterPro"/>
</dbReference>
<dbReference type="GO" id="GO:0003964">
    <property type="term" value="F:RNA-directed DNA polymerase activity"/>
    <property type="evidence" value="ECO:0007669"/>
    <property type="project" value="UniProtKB-KW"/>
</dbReference>
<evidence type="ECO:0000259" key="1">
    <source>
        <dbReference type="PROSITE" id="PS50878"/>
    </source>
</evidence>
<name>A0A396JGQ0_MEDTR</name>
<keyword evidence="2" id="KW-0808">Transferase</keyword>
<dbReference type="PROSITE" id="PS50878">
    <property type="entry name" value="RT_POL"/>
    <property type="match status" value="1"/>
</dbReference>
<dbReference type="SUPFAM" id="SSF56672">
    <property type="entry name" value="DNA/RNA polymerases"/>
    <property type="match status" value="1"/>
</dbReference>
<dbReference type="EMBL" id="PSQE01000002">
    <property type="protein sequence ID" value="RHN76472.1"/>
    <property type="molecule type" value="Genomic_DNA"/>
</dbReference>
<dbReference type="InterPro" id="IPR026960">
    <property type="entry name" value="RVT-Znf"/>
</dbReference>
<accession>A0A396JGQ0</accession>
<keyword evidence="2" id="KW-0695">RNA-directed DNA polymerase</keyword>
<dbReference type="Pfam" id="PF13966">
    <property type="entry name" value="zf-RVT"/>
    <property type="match status" value="1"/>
</dbReference>
<organism evidence="2">
    <name type="scientific">Medicago truncatula</name>
    <name type="common">Barrel medic</name>
    <name type="synonym">Medicago tribuloides</name>
    <dbReference type="NCBI Taxonomy" id="3880"/>
    <lineage>
        <taxon>Eukaryota</taxon>
        <taxon>Viridiplantae</taxon>
        <taxon>Streptophyta</taxon>
        <taxon>Embryophyta</taxon>
        <taxon>Tracheophyta</taxon>
        <taxon>Spermatophyta</taxon>
        <taxon>Magnoliopsida</taxon>
        <taxon>eudicotyledons</taxon>
        <taxon>Gunneridae</taxon>
        <taxon>Pentapetalae</taxon>
        <taxon>rosids</taxon>
        <taxon>fabids</taxon>
        <taxon>Fabales</taxon>
        <taxon>Fabaceae</taxon>
        <taxon>Papilionoideae</taxon>
        <taxon>50 kb inversion clade</taxon>
        <taxon>NPAAA clade</taxon>
        <taxon>Hologalegina</taxon>
        <taxon>IRL clade</taxon>
        <taxon>Trifolieae</taxon>
        <taxon>Medicago</taxon>
    </lineage>
</organism>
<dbReference type="Gramene" id="rna12804">
    <property type="protein sequence ID" value="RHN76472.1"/>
    <property type="gene ID" value="gene12804"/>
</dbReference>
<dbReference type="InterPro" id="IPR036397">
    <property type="entry name" value="RNaseH_sf"/>
</dbReference>
<dbReference type="PANTHER" id="PTHR33116">
    <property type="entry name" value="REVERSE TRANSCRIPTASE ZINC-BINDING DOMAIN-CONTAINING PROTEIN-RELATED-RELATED"/>
    <property type="match status" value="1"/>
</dbReference>
<feature type="domain" description="Reverse transcriptase" evidence="1">
    <location>
        <begin position="51"/>
        <end position="330"/>
    </location>
</feature>
<dbReference type="EC" id="2.7.7.49" evidence="2"/>
<dbReference type="InterPro" id="IPR012337">
    <property type="entry name" value="RNaseH-like_sf"/>
</dbReference>
<dbReference type="SUPFAM" id="SSF53098">
    <property type="entry name" value="Ribonuclease H-like"/>
    <property type="match status" value="1"/>
</dbReference>
<sequence length="916" mass="101849">MLIRLPLREEIKSAVFDLNGDGAPGPDGFGGHFYQTFWDIVGSDVVLSVQDFFLHGSFADNINSNLLVLIPKIPGAQAMGDFRPIALANFQFKIVTKILADRLASIAVRIVSVEQRGFIRGRNIADCIILASEAINVLDKRQYGGNLAVKVDIRKAFNTLDWNFLLAVLQQFGFSSVFSNWILAILHSARLSILVNGKAVGFFSCVRGVRQGDPLSPLLFCFVEEVLSRALSLARNSSRIVPLSYCRGVSLPTHILYADDVLIFCTSLKSNIRCLLAIFKDYADVSGQLINNQKSCFYSGSMTAVREKMLGELLGFGAGSIPFNYLGCPVFKGNPKPIYFLPISDKIKMKLATWKGSLLSIMGRVQLVKSVIHGMLLFSFHVYMWPRSLLHDLDKWLKNFIWSGNVNTRKLCTVSWKVVCRPWEKGGLDLKPTRLVNEALMLHLAWTLVSEDSQWSCLLKSRYFSKGQPIRHYFKSSIWCGVRPHIDTILANSLWVVGTGTKIHLWTDNWLGETLVDILNIDPLVHVNFSGLLSDVILNGGWNLPDELTSIPGVASRLPSVVLPSSELPDFLSWPLAQDGKLTIKLVYSFLTSHTSCAPWASTIWNSCIPPSHSFICWRLAHDRLPTDDNLSSRGCALVSMCSFCLEQVETSDHLFLRCKFVVTLWSWLCSQLRVGLDFSSFKALLSSLPRHCSSQVRDLYVAAVVHMVHSIWWARNNVRFSSAKVSAHAVQVRVHALIGLSGAVSTGKCIAADAAILDVFRIPPHRRSMREMVSVCWKPPSAPWVKVNTDGSVLNNSGACGGLFRDHLGTFLGAFVGNLGRCSVFDTEVSGFILAMEHAALHGWYNIWLESDASSALMVFKNPSLVPILLRNRWHNARTLNVQVISSHIFREGNVCADRLANLGHSVVGEVWLST</sequence>
<gene>
    <name evidence="2" type="ORF">MtrunA17_Chr2g0332521</name>
</gene>
<dbReference type="Pfam" id="PF00078">
    <property type="entry name" value="RVT_1"/>
    <property type="match status" value="1"/>
</dbReference>
<keyword evidence="2" id="KW-0548">Nucleotidyltransferase</keyword>
<evidence type="ECO:0000313" key="2">
    <source>
        <dbReference type="EMBL" id="RHN76472.1"/>
    </source>
</evidence>
<dbReference type="Pfam" id="PF13456">
    <property type="entry name" value="RVT_3"/>
    <property type="match status" value="1"/>
</dbReference>
<dbReference type="AlphaFoldDB" id="A0A396JGQ0"/>
<reference evidence="2" key="1">
    <citation type="journal article" date="2018" name="Nat. Plants">
        <title>Whole-genome landscape of Medicago truncatula symbiotic genes.</title>
        <authorList>
            <person name="Pecrix Y."/>
            <person name="Gamas P."/>
            <person name="Carrere S."/>
        </authorList>
    </citation>
    <scope>NUCLEOTIDE SEQUENCE</scope>
    <source>
        <tissue evidence="2">Leaves</tissue>
    </source>
</reference>
<dbReference type="InterPro" id="IPR043502">
    <property type="entry name" value="DNA/RNA_pol_sf"/>
</dbReference>